<dbReference type="Gene3D" id="3.40.1550.10">
    <property type="entry name" value="CheC-like"/>
    <property type="match status" value="1"/>
</dbReference>
<dbReference type="CDD" id="cd17909">
    <property type="entry name" value="CheC_ClassI"/>
    <property type="match status" value="1"/>
</dbReference>
<reference evidence="6" key="1">
    <citation type="submission" date="2016-10" db="EMBL/GenBank/DDBJ databases">
        <authorList>
            <person name="Varghese N."/>
            <person name="Submissions S."/>
        </authorList>
    </citation>
    <scope>NUCLEOTIDE SEQUENCE [LARGE SCALE GENOMIC DNA]</scope>
    <source>
        <strain evidence="6">ATCC 700379</strain>
    </source>
</reference>
<dbReference type="SUPFAM" id="SSF103039">
    <property type="entry name" value="CheC-like"/>
    <property type="match status" value="1"/>
</dbReference>
<dbReference type="InterPro" id="IPR007597">
    <property type="entry name" value="CheC"/>
</dbReference>
<evidence type="ECO:0000259" key="3">
    <source>
        <dbReference type="Pfam" id="PF04509"/>
    </source>
</evidence>
<name>A0A1I2NHV9_9BACL</name>
<evidence type="ECO:0000259" key="4">
    <source>
        <dbReference type="Pfam" id="PF13690"/>
    </source>
</evidence>
<dbReference type="InterPro" id="IPR050992">
    <property type="entry name" value="CheZ_family_phosphatases"/>
</dbReference>
<proteinExistence type="predicted"/>
<keyword evidence="6" id="KW-1185">Reference proteome</keyword>
<organism evidence="5 6">
    <name type="scientific">Sporolactobacillus nakayamae</name>
    <dbReference type="NCBI Taxonomy" id="269670"/>
    <lineage>
        <taxon>Bacteria</taxon>
        <taxon>Bacillati</taxon>
        <taxon>Bacillota</taxon>
        <taxon>Bacilli</taxon>
        <taxon>Bacillales</taxon>
        <taxon>Sporolactobacillaceae</taxon>
        <taxon>Sporolactobacillus</taxon>
    </lineage>
</organism>
<dbReference type="AlphaFoldDB" id="A0A1I2NHV9"/>
<dbReference type="EMBL" id="FOOY01000003">
    <property type="protein sequence ID" value="SFG01267.1"/>
    <property type="molecule type" value="Genomic_DNA"/>
</dbReference>
<dbReference type="GO" id="GO:0006935">
    <property type="term" value="P:chemotaxis"/>
    <property type="evidence" value="ECO:0007669"/>
    <property type="project" value="UniProtKB-KW"/>
</dbReference>
<sequence>MNNLKELRASHLDLLKESGNIGAAHAASSLSMLLNKSIDMNIPSVRVLPISDLIDKDAERQVAASYIQVDGGLKGFFFMMFDMEQANALIQELVPNGNVLDDEMGKSAFCEISNILCGSYLSALAAFLKISLTQAPPNYAVDMAGAILSEGLVELSLYDESALLIDAVLFDRQKGNRLNGEFLFLPFPDSLDVIFNIAEGKSFH</sequence>
<dbReference type="Pfam" id="PF04509">
    <property type="entry name" value="CheC"/>
    <property type="match status" value="1"/>
</dbReference>
<dbReference type="GO" id="GO:0016787">
    <property type="term" value="F:hydrolase activity"/>
    <property type="evidence" value="ECO:0007669"/>
    <property type="project" value="UniProtKB-KW"/>
</dbReference>
<keyword evidence="1" id="KW-0145">Chemotaxis</keyword>
<evidence type="ECO:0000313" key="5">
    <source>
        <dbReference type="EMBL" id="SFG01267.1"/>
    </source>
</evidence>
<dbReference type="PANTHER" id="PTHR43693">
    <property type="entry name" value="PROTEIN PHOSPHATASE CHEZ"/>
    <property type="match status" value="1"/>
</dbReference>
<evidence type="ECO:0000313" key="6">
    <source>
        <dbReference type="Proteomes" id="UP000198752"/>
    </source>
</evidence>
<evidence type="ECO:0000256" key="1">
    <source>
        <dbReference type="ARBA" id="ARBA00022500"/>
    </source>
</evidence>
<protein>
    <submittedName>
        <fullName evidence="5">Chemotaxis protein CheC</fullName>
    </submittedName>
</protein>
<dbReference type="PANTHER" id="PTHR43693:SF1">
    <property type="entry name" value="PROTEIN PHOSPHATASE CHEZ"/>
    <property type="match status" value="1"/>
</dbReference>
<dbReference type="RefSeq" id="WP_093669520.1">
    <property type="nucleotide sequence ID" value="NZ_FOOY01000003.1"/>
</dbReference>
<gene>
    <name evidence="5" type="ORF">SAMN02982927_00403</name>
</gene>
<dbReference type="OrthoDB" id="9812187at2"/>
<evidence type="ECO:0000256" key="2">
    <source>
        <dbReference type="ARBA" id="ARBA00022801"/>
    </source>
</evidence>
<dbReference type="STRING" id="269670.SAMN02982927_00403"/>
<accession>A0A1I2NHV9</accession>
<keyword evidence="2" id="KW-0378">Hydrolase</keyword>
<feature type="domain" description="Chemotaxis phosphatase CheX-like" evidence="4">
    <location>
        <begin position="65"/>
        <end position="140"/>
    </location>
</feature>
<dbReference type="InterPro" id="IPR028051">
    <property type="entry name" value="CheX-like_dom"/>
</dbReference>
<dbReference type="Pfam" id="PF13690">
    <property type="entry name" value="CheX"/>
    <property type="match status" value="1"/>
</dbReference>
<feature type="domain" description="CheC-like protein" evidence="3">
    <location>
        <begin position="11"/>
        <end position="45"/>
    </location>
</feature>
<dbReference type="InterPro" id="IPR028976">
    <property type="entry name" value="CheC-like_sf"/>
</dbReference>
<dbReference type="Proteomes" id="UP000198752">
    <property type="component" value="Unassembled WGS sequence"/>
</dbReference>